<dbReference type="InterPro" id="IPR018077">
    <property type="entry name" value="Glyco_hydro_fam25_subgr"/>
</dbReference>
<dbReference type="InterPro" id="IPR002053">
    <property type="entry name" value="Glyco_hydro_25"/>
</dbReference>
<dbReference type="GO" id="GO:0003796">
    <property type="term" value="F:lysozyme activity"/>
    <property type="evidence" value="ECO:0007669"/>
    <property type="project" value="InterPro"/>
</dbReference>
<dbReference type="EMBL" id="QTSU01000002">
    <property type="protein sequence ID" value="RDZ27596.1"/>
    <property type="molecule type" value="Genomic_DNA"/>
</dbReference>
<dbReference type="PANTHER" id="PTHR34135">
    <property type="entry name" value="LYSOZYME"/>
    <property type="match status" value="1"/>
</dbReference>
<dbReference type="Pfam" id="PF01183">
    <property type="entry name" value="Glyco_hydro_25"/>
    <property type="match status" value="1"/>
</dbReference>
<dbReference type="OrthoDB" id="9798192at2"/>
<gene>
    <name evidence="4" type="ORF">DX914_14045</name>
</gene>
<proteinExistence type="inferred from homology"/>
<dbReference type="GO" id="GO:0016998">
    <property type="term" value="P:cell wall macromolecule catabolic process"/>
    <property type="evidence" value="ECO:0007669"/>
    <property type="project" value="InterPro"/>
</dbReference>
<comment type="similarity">
    <text evidence="1">Belongs to the glycosyl hydrolase 25 family.</text>
</comment>
<name>A0A371K100_9GAMM</name>
<accession>A0A371K100</accession>
<keyword evidence="2" id="KW-0378">Hydrolase</keyword>
<dbReference type="AlphaFoldDB" id="A0A371K100"/>
<dbReference type="PROSITE" id="PS51904">
    <property type="entry name" value="GLYCOSYL_HYDROL_F25_2"/>
    <property type="match status" value="1"/>
</dbReference>
<dbReference type="InterPro" id="IPR017853">
    <property type="entry name" value="GH"/>
</dbReference>
<dbReference type="Proteomes" id="UP000264492">
    <property type="component" value="Unassembled WGS sequence"/>
</dbReference>
<reference evidence="4 5" key="1">
    <citation type="submission" date="2018-08" db="EMBL/GenBank/DDBJ databases">
        <title>Lysobacter sp. zong2l5, whole genome shotgun sequence.</title>
        <authorList>
            <person name="Zhang X."/>
            <person name="Feng G."/>
            <person name="Zhu H."/>
        </authorList>
    </citation>
    <scope>NUCLEOTIDE SEQUENCE [LARGE SCALE GENOMIC DNA]</scope>
    <source>
        <strain evidence="5">zong2l5</strain>
    </source>
</reference>
<sequence>MAALAALAVGGALAAALGWQWFLHWQPDRVRYPLRGLDVSHHQGQVDWRTVAGDDVAFVYLKASEGGDHRDRLFERNRGEARAAGLAVGAYHFYTWCKSGDEQARNFLAAAAPAPDDLPPAVDLEFGGNCGRAPAGAELRRELDAYLAEVEAAYGRAALLYVTPEFYAAYREQLPARALWRRAIVRAPDASGPWTLWQYHNRGRVRGIAGPVDLNVFDGDAAAFARWREARP</sequence>
<keyword evidence="3" id="KW-0326">Glycosidase</keyword>
<protein>
    <submittedName>
        <fullName evidence="4">Lysozyme</fullName>
    </submittedName>
</protein>
<keyword evidence="5" id="KW-1185">Reference proteome</keyword>
<organism evidence="4 5">
    <name type="scientific">Lysobacter silvisoli</name>
    <dbReference type="NCBI Taxonomy" id="2293254"/>
    <lineage>
        <taxon>Bacteria</taxon>
        <taxon>Pseudomonadati</taxon>
        <taxon>Pseudomonadota</taxon>
        <taxon>Gammaproteobacteria</taxon>
        <taxon>Lysobacterales</taxon>
        <taxon>Lysobacteraceae</taxon>
        <taxon>Lysobacter</taxon>
    </lineage>
</organism>
<evidence type="ECO:0000256" key="1">
    <source>
        <dbReference type="ARBA" id="ARBA00010646"/>
    </source>
</evidence>
<dbReference type="GO" id="GO:0009253">
    <property type="term" value="P:peptidoglycan catabolic process"/>
    <property type="evidence" value="ECO:0007669"/>
    <property type="project" value="InterPro"/>
</dbReference>
<evidence type="ECO:0000313" key="4">
    <source>
        <dbReference type="EMBL" id="RDZ27596.1"/>
    </source>
</evidence>
<evidence type="ECO:0000313" key="5">
    <source>
        <dbReference type="Proteomes" id="UP000264492"/>
    </source>
</evidence>
<dbReference type="Gene3D" id="3.20.20.80">
    <property type="entry name" value="Glycosidases"/>
    <property type="match status" value="1"/>
</dbReference>
<dbReference type="GO" id="GO:0016052">
    <property type="term" value="P:carbohydrate catabolic process"/>
    <property type="evidence" value="ECO:0007669"/>
    <property type="project" value="TreeGrafter"/>
</dbReference>
<dbReference type="SUPFAM" id="SSF51445">
    <property type="entry name" value="(Trans)glycosidases"/>
    <property type="match status" value="1"/>
</dbReference>
<evidence type="ECO:0000256" key="2">
    <source>
        <dbReference type="ARBA" id="ARBA00022801"/>
    </source>
</evidence>
<dbReference type="PANTHER" id="PTHR34135:SF2">
    <property type="entry name" value="LYSOZYME"/>
    <property type="match status" value="1"/>
</dbReference>
<dbReference type="SMART" id="SM00641">
    <property type="entry name" value="Glyco_25"/>
    <property type="match status" value="1"/>
</dbReference>
<comment type="caution">
    <text evidence="4">The sequence shown here is derived from an EMBL/GenBank/DDBJ whole genome shotgun (WGS) entry which is preliminary data.</text>
</comment>
<evidence type="ECO:0000256" key="3">
    <source>
        <dbReference type="ARBA" id="ARBA00023295"/>
    </source>
</evidence>